<comment type="function">
    <text evidence="1">May be involved in a process influencing telomere capping.</text>
</comment>
<sequence>MEIVDIFGPTPSSAPSSVTVSRGKRKVVKSSSQLSSLPSSQLSEPELVEPSTLKKKVNNTTSKFSEKTGASVQAAVKEEGRVKKKEKKDYVTSKTQDEDGSKRSKVNGQSENTSTLKSKYPDDEPGPSTSARQSQPRKRSDGRQSKKETVSPTKKSGQALRHSDSQTSLSEIPSRAKAAPKGKPNALDSVTTKTRSAVPVDNPRKKPSKTIIPDSDDESIPAVRRKKTIKTKSVPSKETDETNDKPDGAAAFFETALKEKAATEQLEKHEAVSRKNADAHAFFDELTEVERRDRQAVKGFDDAIQVVELSSQEVQIEAAEEEHKLTSEDEEYLREFVDKDDRCPYCGEFWPRLPSAHLEKLAAQILLVSTPVPGHPWARKVGWMISQELCALHEAETKTIPMGIRSGYPKGIDFLELPGRLGDGWIKAEIDSLLRDPTTSSRYAELQKEMVAVGRDQWRSVAHQGSRGVRDRAMPGYYGSLGKYILNVYFQQRCSLGHSTRLEAVSRLDDRDLIEHVLVPEAATYLIHQDKYSGRPTTEELIEAERVRRESVEYGRYKFRDDSDEANIVMDALVGLLRDQPVLEALEKGATAEIVVISDDEQTPTPTPTPRKRTASPSLSLDISASQEMFLANIDETQFAFPVRVSTANSPTTEIKASSQLTLPPSSYDEFGDFANAEYSEDVLTIVREVESSMSARVK</sequence>
<dbReference type="InParanoid" id="A0A1Y2ALG3"/>
<feature type="compositionally biased region" description="Low complexity" evidence="8">
    <location>
        <begin position="29"/>
        <end position="51"/>
    </location>
</feature>
<comment type="similarity">
    <text evidence="4">Belongs to the RTC4 family.</text>
</comment>
<dbReference type="GO" id="GO:0005634">
    <property type="term" value="C:nucleus"/>
    <property type="evidence" value="ECO:0007669"/>
    <property type="project" value="UniProtKB-SubCell"/>
</dbReference>
<feature type="compositionally biased region" description="Basic and acidic residues" evidence="8">
    <location>
        <begin position="76"/>
        <end position="102"/>
    </location>
</feature>
<dbReference type="STRING" id="71784.A0A1Y2ALG3"/>
<dbReference type="Proteomes" id="UP000193986">
    <property type="component" value="Unassembled WGS sequence"/>
</dbReference>
<dbReference type="OrthoDB" id="128308at2759"/>
<feature type="compositionally biased region" description="Polar residues" evidence="8">
    <location>
        <begin position="58"/>
        <end position="71"/>
    </location>
</feature>
<keyword evidence="6" id="KW-0963">Cytoplasm</keyword>
<gene>
    <name evidence="10" type="ORF">BCR39DRAFT_549198</name>
</gene>
<dbReference type="InterPro" id="IPR028094">
    <property type="entry name" value="RTC4_C"/>
</dbReference>
<comment type="subcellular location">
    <subcellularLocation>
        <location evidence="3">Cytoplasm</location>
    </subcellularLocation>
    <subcellularLocation>
        <location evidence="2">Nucleus</location>
    </subcellularLocation>
</comment>
<dbReference type="PANTHER" id="PTHR41391:SF1">
    <property type="entry name" value="RESTRICTION OF TELOMERE CAPPING PROTEIN 4"/>
    <property type="match status" value="1"/>
</dbReference>
<proteinExistence type="inferred from homology"/>
<comment type="caution">
    <text evidence="10">The sequence shown here is derived from an EMBL/GenBank/DDBJ whole genome shotgun (WGS) entry which is preliminary data.</text>
</comment>
<feature type="compositionally biased region" description="Basic and acidic residues" evidence="8">
    <location>
        <begin position="138"/>
        <end position="149"/>
    </location>
</feature>
<evidence type="ECO:0000256" key="6">
    <source>
        <dbReference type="ARBA" id="ARBA00022490"/>
    </source>
</evidence>
<feature type="region of interest" description="Disordered" evidence="8">
    <location>
        <begin position="597"/>
        <end position="618"/>
    </location>
</feature>
<evidence type="ECO:0000256" key="5">
    <source>
        <dbReference type="ARBA" id="ARBA00015162"/>
    </source>
</evidence>
<accession>A0A1Y2ALG3</accession>
<evidence type="ECO:0000256" key="7">
    <source>
        <dbReference type="ARBA" id="ARBA00023242"/>
    </source>
</evidence>
<reference evidence="10 11" key="1">
    <citation type="submission" date="2016-07" db="EMBL/GenBank/DDBJ databases">
        <title>Pervasive Adenine N6-methylation of Active Genes in Fungi.</title>
        <authorList>
            <consortium name="DOE Joint Genome Institute"/>
            <person name="Mondo S.J."/>
            <person name="Dannebaum R.O."/>
            <person name="Kuo R.C."/>
            <person name="Labutti K."/>
            <person name="Haridas S."/>
            <person name="Kuo A."/>
            <person name="Salamov A."/>
            <person name="Ahrendt S.R."/>
            <person name="Lipzen A."/>
            <person name="Sullivan W."/>
            <person name="Andreopoulos W.B."/>
            <person name="Clum A."/>
            <person name="Lindquist E."/>
            <person name="Daum C."/>
            <person name="Ramamoorthy G.K."/>
            <person name="Gryganskyi A."/>
            <person name="Culley D."/>
            <person name="Magnuson J.K."/>
            <person name="James T.Y."/>
            <person name="O'Malley M.A."/>
            <person name="Stajich J.E."/>
            <person name="Spatafora J.W."/>
            <person name="Visel A."/>
            <person name="Grigoriev I.V."/>
        </authorList>
    </citation>
    <scope>NUCLEOTIDE SEQUENCE [LARGE SCALE GENOMIC DNA]</scope>
    <source>
        <strain evidence="10 11">68-887.2</strain>
    </source>
</reference>
<keyword evidence="7" id="KW-0539">Nucleus</keyword>
<dbReference type="EMBL" id="MCFC01000079">
    <property type="protein sequence ID" value="ORY23419.1"/>
    <property type="molecule type" value="Genomic_DNA"/>
</dbReference>
<evidence type="ECO:0000313" key="11">
    <source>
        <dbReference type="Proteomes" id="UP000193986"/>
    </source>
</evidence>
<feature type="region of interest" description="Disordered" evidence="8">
    <location>
        <begin position="1"/>
        <end position="247"/>
    </location>
</feature>
<feature type="compositionally biased region" description="Polar residues" evidence="8">
    <location>
        <begin position="106"/>
        <end position="117"/>
    </location>
</feature>
<dbReference type="AlphaFoldDB" id="A0A1Y2ALG3"/>
<evidence type="ECO:0000313" key="10">
    <source>
        <dbReference type="EMBL" id="ORY23419.1"/>
    </source>
</evidence>
<evidence type="ECO:0000259" key="9">
    <source>
        <dbReference type="Pfam" id="PF14474"/>
    </source>
</evidence>
<organism evidence="10 11">
    <name type="scientific">Naematelia encephala</name>
    <dbReference type="NCBI Taxonomy" id="71784"/>
    <lineage>
        <taxon>Eukaryota</taxon>
        <taxon>Fungi</taxon>
        <taxon>Dikarya</taxon>
        <taxon>Basidiomycota</taxon>
        <taxon>Agaricomycotina</taxon>
        <taxon>Tremellomycetes</taxon>
        <taxon>Tremellales</taxon>
        <taxon>Naemateliaceae</taxon>
        <taxon>Naematelia</taxon>
    </lineage>
</organism>
<evidence type="ECO:0000256" key="3">
    <source>
        <dbReference type="ARBA" id="ARBA00004496"/>
    </source>
</evidence>
<evidence type="ECO:0000256" key="2">
    <source>
        <dbReference type="ARBA" id="ARBA00004123"/>
    </source>
</evidence>
<feature type="compositionally biased region" description="Low complexity" evidence="8">
    <location>
        <begin position="9"/>
        <end position="21"/>
    </location>
</feature>
<dbReference type="GO" id="GO:0005737">
    <property type="term" value="C:cytoplasm"/>
    <property type="evidence" value="ECO:0007669"/>
    <property type="project" value="UniProtKB-SubCell"/>
</dbReference>
<protein>
    <recommendedName>
        <fullName evidence="5">Restriction of telomere capping protein 4</fullName>
    </recommendedName>
</protein>
<dbReference type="PANTHER" id="PTHR41391">
    <property type="entry name" value="RESTRICTION OF TELOMERE CAPPING PROTEIN 4"/>
    <property type="match status" value="1"/>
</dbReference>
<dbReference type="Pfam" id="PF14474">
    <property type="entry name" value="RTC4"/>
    <property type="match status" value="1"/>
</dbReference>
<evidence type="ECO:0000256" key="1">
    <source>
        <dbReference type="ARBA" id="ARBA00002738"/>
    </source>
</evidence>
<evidence type="ECO:0000256" key="4">
    <source>
        <dbReference type="ARBA" id="ARBA00009461"/>
    </source>
</evidence>
<feature type="compositionally biased region" description="Basic and acidic residues" evidence="8">
    <location>
        <begin position="235"/>
        <end position="247"/>
    </location>
</feature>
<evidence type="ECO:0000256" key="8">
    <source>
        <dbReference type="SAM" id="MobiDB-lite"/>
    </source>
</evidence>
<name>A0A1Y2ALG3_9TREE</name>
<dbReference type="InterPro" id="IPR039024">
    <property type="entry name" value="RTC4"/>
</dbReference>
<feature type="domain" description="Restriction of telomere capping protein 4 C-terminal" evidence="9">
    <location>
        <begin position="439"/>
        <end position="556"/>
    </location>
</feature>
<keyword evidence="11" id="KW-1185">Reference proteome</keyword>